<comment type="cofactor">
    <cofactor evidence="1">
        <name>Ca(2+)</name>
        <dbReference type="ChEBI" id="CHEBI:29108"/>
    </cofactor>
</comment>
<keyword evidence="5 9" id="KW-0378">Hydrolase</keyword>
<keyword evidence="10" id="KW-1185">Reference proteome</keyword>
<gene>
    <name evidence="9" type="primary">betC_7</name>
    <name evidence="9" type="ORF">FF011L_31890</name>
</gene>
<dbReference type="PANTHER" id="PTHR45953:SF1">
    <property type="entry name" value="IDURONATE 2-SULFATASE"/>
    <property type="match status" value="1"/>
</dbReference>
<dbReference type="GO" id="GO:0046872">
    <property type="term" value="F:metal ion binding"/>
    <property type="evidence" value="ECO:0007669"/>
    <property type="project" value="UniProtKB-KW"/>
</dbReference>
<evidence type="ECO:0000313" key="10">
    <source>
        <dbReference type="Proteomes" id="UP000320672"/>
    </source>
</evidence>
<evidence type="ECO:0000256" key="1">
    <source>
        <dbReference type="ARBA" id="ARBA00001913"/>
    </source>
</evidence>
<dbReference type="PANTHER" id="PTHR45953">
    <property type="entry name" value="IDURONATE 2-SULFATASE"/>
    <property type="match status" value="1"/>
</dbReference>
<dbReference type="SUPFAM" id="SSF53649">
    <property type="entry name" value="Alkaline phosphatase-like"/>
    <property type="match status" value="1"/>
</dbReference>
<name>A0A517MHQ2_9BACT</name>
<dbReference type="Proteomes" id="UP000320672">
    <property type="component" value="Chromosome"/>
</dbReference>
<feature type="region of interest" description="Disordered" evidence="7">
    <location>
        <begin position="192"/>
        <end position="221"/>
    </location>
</feature>
<evidence type="ECO:0000256" key="5">
    <source>
        <dbReference type="ARBA" id="ARBA00022801"/>
    </source>
</evidence>
<keyword evidence="4" id="KW-0732">Signal</keyword>
<dbReference type="KEGG" id="rml:FF011L_31890"/>
<evidence type="ECO:0000256" key="4">
    <source>
        <dbReference type="ARBA" id="ARBA00022729"/>
    </source>
</evidence>
<protein>
    <submittedName>
        <fullName evidence="9">Choline-sulfatase</fullName>
        <ecNumber evidence="9">3.1.6.6</ecNumber>
    </submittedName>
</protein>
<feature type="compositionally biased region" description="Basic and acidic residues" evidence="7">
    <location>
        <begin position="208"/>
        <end position="218"/>
    </location>
</feature>
<proteinExistence type="inferred from homology"/>
<evidence type="ECO:0000256" key="3">
    <source>
        <dbReference type="ARBA" id="ARBA00022723"/>
    </source>
</evidence>
<dbReference type="InterPro" id="IPR035874">
    <property type="entry name" value="IDS"/>
</dbReference>
<dbReference type="OrthoDB" id="236884at2"/>
<evidence type="ECO:0000256" key="7">
    <source>
        <dbReference type="SAM" id="MobiDB-lite"/>
    </source>
</evidence>
<dbReference type="InterPro" id="IPR017850">
    <property type="entry name" value="Alkaline_phosphatase_core_sf"/>
</dbReference>
<dbReference type="Pfam" id="PF00884">
    <property type="entry name" value="Sulfatase"/>
    <property type="match status" value="1"/>
</dbReference>
<comment type="similarity">
    <text evidence="2">Belongs to the sulfatase family.</text>
</comment>
<keyword evidence="3" id="KW-0479">Metal-binding</keyword>
<organism evidence="9 10">
    <name type="scientific">Roseimaritima multifibrata</name>
    <dbReference type="NCBI Taxonomy" id="1930274"/>
    <lineage>
        <taxon>Bacteria</taxon>
        <taxon>Pseudomonadati</taxon>
        <taxon>Planctomycetota</taxon>
        <taxon>Planctomycetia</taxon>
        <taxon>Pirellulales</taxon>
        <taxon>Pirellulaceae</taxon>
        <taxon>Roseimaritima</taxon>
    </lineage>
</organism>
<sequence length="513" mass="57773">MSQHPKSHRLLFSFAFLMGFTFLQSSSECRAEKQTVTERPNVLFIAVDDLNDWVGCLNGHPQAQTPNIDRLAKRGILFSNAHCASPACNPSRAAIFSGKMPWKTGVWSNLSPKLHALQPDMQLIPHAFKAGGYETLGTGKMMHSGPVANRRMFDSHFDVEQRWSPFTRKAVAYSKAELPSKRSDNPQHVVKQNLTADPVILPLNNMPSDRRPDTKDGESFDWGPLDVPDSAMGDTQITDWAIQQLQAPHDQPFFLGVGYYRPHIPLWAPKEYFERFEGKKIQLPPHLDTDLQDLSGAGKEWALEADTAGLHATVLKYGQWEEAVKAYLACTTYVDGQIGRLLDALDDGKFGDNTIIVLWSDHGWHLGEKQHWGKWTGWERSTRVLLSVVPPKNKNGEYKHLGQVCAQPVSLLDLYPTLLEMCQLTGPTGMDGASLVPHLRYPSPPSERKVVTSFEPGNISLRSTRWRFIRYADGTDELYDLVNDPNEWSNLSKDPQHQTVRNAFLEQIPKEAL</sequence>
<evidence type="ECO:0000256" key="6">
    <source>
        <dbReference type="ARBA" id="ARBA00022837"/>
    </source>
</evidence>
<dbReference type="GO" id="GO:0047753">
    <property type="term" value="F:choline-sulfatase activity"/>
    <property type="evidence" value="ECO:0007669"/>
    <property type="project" value="UniProtKB-EC"/>
</dbReference>
<reference evidence="9 10" key="1">
    <citation type="submission" date="2019-02" db="EMBL/GenBank/DDBJ databases">
        <title>Deep-cultivation of Planctomycetes and their phenomic and genomic characterization uncovers novel biology.</title>
        <authorList>
            <person name="Wiegand S."/>
            <person name="Jogler M."/>
            <person name="Boedeker C."/>
            <person name="Pinto D."/>
            <person name="Vollmers J."/>
            <person name="Rivas-Marin E."/>
            <person name="Kohn T."/>
            <person name="Peeters S.H."/>
            <person name="Heuer A."/>
            <person name="Rast P."/>
            <person name="Oberbeckmann S."/>
            <person name="Bunk B."/>
            <person name="Jeske O."/>
            <person name="Meyerdierks A."/>
            <person name="Storesund J.E."/>
            <person name="Kallscheuer N."/>
            <person name="Luecker S."/>
            <person name="Lage O.M."/>
            <person name="Pohl T."/>
            <person name="Merkel B.J."/>
            <person name="Hornburger P."/>
            <person name="Mueller R.-W."/>
            <person name="Bruemmer F."/>
            <person name="Labrenz M."/>
            <person name="Spormann A.M."/>
            <person name="Op den Camp H."/>
            <person name="Overmann J."/>
            <person name="Amann R."/>
            <person name="Jetten M.S.M."/>
            <person name="Mascher T."/>
            <person name="Medema M.H."/>
            <person name="Devos D.P."/>
            <person name="Kaster A.-K."/>
            <person name="Ovreas L."/>
            <person name="Rohde M."/>
            <person name="Galperin M.Y."/>
            <person name="Jogler C."/>
        </authorList>
    </citation>
    <scope>NUCLEOTIDE SEQUENCE [LARGE SCALE GENOMIC DNA]</scope>
    <source>
        <strain evidence="9 10">FF011L</strain>
    </source>
</reference>
<dbReference type="EMBL" id="CP036262">
    <property type="protein sequence ID" value="QDS94410.1"/>
    <property type="molecule type" value="Genomic_DNA"/>
</dbReference>
<accession>A0A517MHQ2</accession>
<dbReference type="CDD" id="cd16030">
    <property type="entry name" value="iduronate-2-sulfatase"/>
    <property type="match status" value="1"/>
</dbReference>
<evidence type="ECO:0000313" key="9">
    <source>
        <dbReference type="EMBL" id="QDS94410.1"/>
    </source>
</evidence>
<dbReference type="RefSeq" id="WP_145352448.1">
    <property type="nucleotide sequence ID" value="NZ_CP036262.1"/>
</dbReference>
<dbReference type="EC" id="3.1.6.6" evidence="9"/>
<dbReference type="GO" id="GO:0004423">
    <property type="term" value="F:iduronate-2-sulfatase activity"/>
    <property type="evidence" value="ECO:0007669"/>
    <property type="project" value="InterPro"/>
</dbReference>
<feature type="domain" description="Sulfatase N-terminal" evidence="8">
    <location>
        <begin position="40"/>
        <end position="421"/>
    </location>
</feature>
<keyword evidence="6" id="KW-0106">Calcium</keyword>
<evidence type="ECO:0000259" key="8">
    <source>
        <dbReference type="Pfam" id="PF00884"/>
    </source>
</evidence>
<evidence type="ECO:0000256" key="2">
    <source>
        <dbReference type="ARBA" id="ARBA00008779"/>
    </source>
</evidence>
<dbReference type="Gene3D" id="3.40.720.10">
    <property type="entry name" value="Alkaline Phosphatase, subunit A"/>
    <property type="match status" value="1"/>
</dbReference>
<dbReference type="InterPro" id="IPR000917">
    <property type="entry name" value="Sulfatase_N"/>
</dbReference>
<dbReference type="AlphaFoldDB" id="A0A517MHQ2"/>
<dbReference type="GO" id="GO:0005737">
    <property type="term" value="C:cytoplasm"/>
    <property type="evidence" value="ECO:0007669"/>
    <property type="project" value="TreeGrafter"/>
</dbReference>